<keyword evidence="3" id="KW-1185">Reference proteome</keyword>
<evidence type="ECO:0000313" key="2">
    <source>
        <dbReference type="EMBL" id="RVD85067.1"/>
    </source>
</evidence>
<reference evidence="2 3" key="1">
    <citation type="submission" date="2019-01" db="EMBL/GenBank/DDBJ databases">
        <title>Intercellular communication is required for trap formation in the nematode-trapping fungus Duddingtonia flagrans.</title>
        <authorList>
            <person name="Youssar L."/>
            <person name="Wernet V."/>
            <person name="Hensel N."/>
            <person name="Hildebrandt H.-G."/>
            <person name="Fischer R."/>
        </authorList>
    </citation>
    <scope>NUCLEOTIDE SEQUENCE [LARGE SCALE GENOMIC DNA]</scope>
    <source>
        <strain evidence="2 3">CBS H-5679</strain>
    </source>
</reference>
<proteinExistence type="predicted"/>
<dbReference type="AlphaFoldDB" id="A0A437A1R1"/>
<feature type="region of interest" description="Disordered" evidence="1">
    <location>
        <begin position="233"/>
        <end position="289"/>
    </location>
</feature>
<feature type="region of interest" description="Disordered" evidence="1">
    <location>
        <begin position="131"/>
        <end position="205"/>
    </location>
</feature>
<feature type="region of interest" description="Disordered" evidence="1">
    <location>
        <begin position="374"/>
        <end position="407"/>
    </location>
</feature>
<accession>A0A437A1R1</accession>
<dbReference type="RefSeq" id="XP_067490611.1">
    <property type="nucleotide sequence ID" value="XM_067632331.1"/>
</dbReference>
<comment type="caution">
    <text evidence="2">The sequence shown here is derived from an EMBL/GenBank/DDBJ whole genome shotgun (WGS) entry which is preliminary data.</text>
</comment>
<organism evidence="2 3">
    <name type="scientific">Arthrobotrys flagrans</name>
    <name type="common">Nematode-trapping fungus</name>
    <name type="synonym">Trichothecium flagrans</name>
    <dbReference type="NCBI Taxonomy" id="97331"/>
    <lineage>
        <taxon>Eukaryota</taxon>
        <taxon>Fungi</taxon>
        <taxon>Dikarya</taxon>
        <taxon>Ascomycota</taxon>
        <taxon>Pezizomycotina</taxon>
        <taxon>Orbiliomycetes</taxon>
        <taxon>Orbiliales</taxon>
        <taxon>Orbiliaceae</taxon>
        <taxon>Arthrobotrys</taxon>
    </lineage>
</organism>
<sequence>MTLREKIKSFLHHSSSHKKSVSNASPTPKPDPNKPPNARDPGFRKSFNLGEPPTTNGSAKTEPRDIGSPNSQNVAVNGHAISHMCTLDKYDDDYLAVSPRTNVTVPQGIAANRGLTSCSLLDAAADEGVKASRGTIQEQKPKDTVVGLLGPQKNPDFSREQFAHGDRKDSGVPTRDTTISPNSKPEHPTTLNLESSPPASVPPEGQKIEAANQIPSISNHVGSLAGSPEAKYTSLLVPPHAPGDGTSSLYSDDSTRPTLQQIASSDYGPLVESPGLKATSPAPPTTTAMDHQRRYSLLVSEELPTVEESSLQQNGIPVEEKEPLPVIDDNADLLTVVRRSLGDSSAVGDISPSILPAEEKNTWSQDLIANIDRIQNSRKQQDKKKELTNGINDDIIPDATHSGNSKESVDIQAAAFADIVTAHVQSLQPTEEAPTSSPSTNQQTVAPADIAIAHADSATSRSREDRNIHSLSVVLLANQKPIITTTNTVPHADAFHMGDNVPDASFQPEKNLDRSSH</sequence>
<dbReference type="VEuPathDB" id="FungiDB:DFL_003398"/>
<protein>
    <submittedName>
        <fullName evidence="2">Uncharacterized protein</fullName>
    </submittedName>
</protein>
<feature type="compositionally biased region" description="Basic residues" evidence="1">
    <location>
        <begin position="9"/>
        <end position="20"/>
    </location>
</feature>
<dbReference type="OrthoDB" id="5409026at2759"/>
<gene>
    <name evidence="2" type="ORF">DFL_003398</name>
</gene>
<feature type="compositionally biased region" description="Basic and acidic residues" evidence="1">
    <location>
        <begin position="156"/>
        <end position="170"/>
    </location>
</feature>
<name>A0A437A1R1_ARTFL</name>
<feature type="compositionally biased region" description="Polar residues" evidence="1">
    <location>
        <begin position="245"/>
        <end position="264"/>
    </location>
</feature>
<evidence type="ECO:0000256" key="1">
    <source>
        <dbReference type="SAM" id="MobiDB-lite"/>
    </source>
</evidence>
<evidence type="ECO:0000313" key="3">
    <source>
        <dbReference type="Proteomes" id="UP000283090"/>
    </source>
</evidence>
<feature type="region of interest" description="Disordered" evidence="1">
    <location>
        <begin position="494"/>
        <end position="517"/>
    </location>
</feature>
<dbReference type="GeneID" id="93585709"/>
<dbReference type="EMBL" id="SAEB01000006">
    <property type="protein sequence ID" value="RVD85067.1"/>
    <property type="molecule type" value="Genomic_DNA"/>
</dbReference>
<feature type="compositionally biased region" description="Polar residues" evidence="1">
    <location>
        <begin position="175"/>
        <end position="198"/>
    </location>
</feature>
<feature type="region of interest" description="Disordered" evidence="1">
    <location>
        <begin position="1"/>
        <end position="75"/>
    </location>
</feature>
<dbReference type="Proteomes" id="UP000283090">
    <property type="component" value="Unassembled WGS sequence"/>
</dbReference>